<dbReference type="PIRSF" id="PIRSF006221">
    <property type="entry name" value="Ketosamine-3-kinase"/>
    <property type="match status" value="1"/>
</dbReference>
<evidence type="ECO:0000313" key="3">
    <source>
        <dbReference type="EMBL" id="AOU99402.1"/>
    </source>
</evidence>
<name>A0A1D8ISC0_9GAMM</name>
<dbReference type="InterPro" id="IPR011009">
    <property type="entry name" value="Kinase-like_dom_sf"/>
</dbReference>
<protein>
    <recommendedName>
        <fullName evidence="5">Fructosamine kinase family protein</fullName>
    </recommendedName>
</protein>
<evidence type="ECO:0000256" key="1">
    <source>
        <dbReference type="ARBA" id="ARBA00009460"/>
    </source>
</evidence>
<evidence type="ECO:0000313" key="4">
    <source>
        <dbReference type="Proteomes" id="UP000095401"/>
    </source>
</evidence>
<dbReference type="Gene3D" id="3.90.1200.10">
    <property type="match status" value="1"/>
</dbReference>
<organism evidence="3 4">
    <name type="scientific">Acidihalobacter yilgarnensis</name>
    <dbReference type="NCBI Taxonomy" id="2819280"/>
    <lineage>
        <taxon>Bacteria</taxon>
        <taxon>Pseudomonadati</taxon>
        <taxon>Pseudomonadota</taxon>
        <taxon>Gammaproteobacteria</taxon>
        <taxon>Chromatiales</taxon>
        <taxon>Ectothiorhodospiraceae</taxon>
        <taxon>Acidihalobacter</taxon>
    </lineage>
</organism>
<dbReference type="Pfam" id="PF03881">
    <property type="entry name" value="Fructosamin_kin"/>
    <property type="match status" value="1"/>
</dbReference>
<dbReference type="KEGG" id="aprs:BI364_17030"/>
<dbReference type="InterPro" id="IPR016477">
    <property type="entry name" value="Fructo-/Ketosamine-3-kinase"/>
</dbReference>
<keyword evidence="2" id="KW-0808">Transferase</keyword>
<sequence length="294" mass="32917">MIEPLWDEIAARLSGELRVRRRFEAAHPISGGDTASAYRLIVSGESYFVKLGHAGDQMMFAAEAEGLAAIGATHAIRCPKPLLHGIAQERAFLVLEHIPLSPHGDESTLGEALAQLHRCIGTHYGWHRDNTLGRTPQDNRVDHNWIRFWRERRLEPQLRMAEEHAAPTALIVAGERLLARLPALLDGHSPAPSLLHGDLWCGNYAYDSEGQPVLYDPAPYYGDRETDLAMTMLFGGFGATFRAAYHTAWPLPSGYEHRQALYNFYHVLNHFNLFGGGYARQAIQMIERLVSDVD</sequence>
<dbReference type="EMBL" id="CP017415">
    <property type="protein sequence ID" value="AOU99402.1"/>
    <property type="molecule type" value="Genomic_DNA"/>
</dbReference>
<proteinExistence type="inferred from homology"/>
<comment type="similarity">
    <text evidence="1 2">Belongs to the fructosamine kinase family.</text>
</comment>
<dbReference type="AlphaFoldDB" id="A0A1D8ISC0"/>
<gene>
    <name evidence="3" type="ORF">BI364_17030</name>
</gene>
<dbReference type="Proteomes" id="UP000095401">
    <property type="component" value="Chromosome"/>
</dbReference>
<evidence type="ECO:0000256" key="2">
    <source>
        <dbReference type="PIRNR" id="PIRNR006221"/>
    </source>
</evidence>
<evidence type="ECO:0008006" key="5">
    <source>
        <dbReference type="Google" id="ProtNLM"/>
    </source>
</evidence>
<dbReference type="GO" id="GO:0016301">
    <property type="term" value="F:kinase activity"/>
    <property type="evidence" value="ECO:0007669"/>
    <property type="project" value="UniProtKB-UniRule"/>
</dbReference>
<dbReference type="Gene3D" id="3.30.200.20">
    <property type="entry name" value="Phosphorylase Kinase, domain 1"/>
    <property type="match status" value="1"/>
</dbReference>
<keyword evidence="2" id="KW-0418">Kinase</keyword>
<reference evidence="4" key="1">
    <citation type="submission" date="2016-09" db="EMBL/GenBank/DDBJ databases">
        <title>Acidihalobacter prosperus F5.</title>
        <authorList>
            <person name="Khaleque H.N."/>
            <person name="Ramsay J.P."/>
            <person name="Kaksonen A.H."/>
            <person name="Boxall N.J."/>
            <person name="Watkin E.L.J."/>
        </authorList>
    </citation>
    <scope>NUCLEOTIDE SEQUENCE [LARGE SCALE GENOMIC DNA]</scope>
    <source>
        <strain evidence="4">F5</strain>
    </source>
</reference>
<keyword evidence="4" id="KW-1185">Reference proteome</keyword>
<dbReference type="SUPFAM" id="SSF56112">
    <property type="entry name" value="Protein kinase-like (PK-like)"/>
    <property type="match status" value="1"/>
</dbReference>
<dbReference type="PANTHER" id="PTHR12149:SF8">
    <property type="entry name" value="PROTEIN-RIBULOSAMINE 3-KINASE"/>
    <property type="match status" value="1"/>
</dbReference>
<accession>A0A1D8ISC0</accession>
<dbReference type="PANTHER" id="PTHR12149">
    <property type="entry name" value="FRUCTOSAMINE 3 KINASE-RELATED PROTEIN"/>
    <property type="match status" value="1"/>
</dbReference>
<dbReference type="RefSeq" id="WP_070079751.1">
    <property type="nucleotide sequence ID" value="NZ_CP017415.1"/>
</dbReference>